<evidence type="ECO:0000313" key="10">
    <source>
        <dbReference type="Proteomes" id="UP000271700"/>
    </source>
</evidence>
<dbReference type="InterPro" id="IPR006059">
    <property type="entry name" value="SBP"/>
</dbReference>
<comment type="similarity">
    <text evidence="2">Belongs to the bacterial solute-binding protein 1 family.</text>
</comment>
<feature type="chain" id="PRO_5019765558" evidence="8">
    <location>
        <begin position="24"/>
        <end position="412"/>
    </location>
</feature>
<evidence type="ECO:0000256" key="7">
    <source>
        <dbReference type="ARBA" id="ARBA00023288"/>
    </source>
</evidence>
<dbReference type="InterPro" id="IPR050490">
    <property type="entry name" value="Bact_solute-bd_prot1"/>
</dbReference>
<protein>
    <submittedName>
        <fullName evidence="9">Carbohydrate ABC transporter substrate-binding protein (CUT1 family)</fullName>
    </submittedName>
</protein>
<gene>
    <name evidence="9" type="ORF">CLV75_2849</name>
</gene>
<dbReference type="RefSeq" id="WP_010443165.1">
    <property type="nucleotide sequence ID" value="NZ_AEYW01000022.1"/>
</dbReference>
<name>A0A497Z4U9_9RHOB</name>
<evidence type="ECO:0000313" key="9">
    <source>
        <dbReference type="EMBL" id="RLK03479.1"/>
    </source>
</evidence>
<proteinExistence type="inferred from homology"/>
<organism evidence="9 10">
    <name type="scientific">Ruegeria conchae</name>
    <dbReference type="NCBI Taxonomy" id="981384"/>
    <lineage>
        <taxon>Bacteria</taxon>
        <taxon>Pseudomonadati</taxon>
        <taxon>Pseudomonadota</taxon>
        <taxon>Alphaproteobacteria</taxon>
        <taxon>Rhodobacterales</taxon>
        <taxon>Roseobacteraceae</taxon>
        <taxon>Ruegeria</taxon>
    </lineage>
</organism>
<evidence type="ECO:0000256" key="3">
    <source>
        <dbReference type="ARBA" id="ARBA00022475"/>
    </source>
</evidence>
<keyword evidence="10" id="KW-1185">Reference proteome</keyword>
<feature type="signal peptide" evidence="8">
    <location>
        <begin position="1"/>
        <end position="23"/>
    </location>
</feature>
<dbReference type="GO" id="GO:0042597">
    <property type="term" value="C:periplasmic space"/>
    <property type="evidence" value="ECO:0007669"/>
    <property type="project" value="UniProtKB-SubCell"/>
</dbReference>
<evidence type="ECO:0000256" key="2">
    <source>
        <dbReference type="ARBA" id="ARBA00008520"/>
    </source>
</evidence>
<evidence type="ECO:0000256" key="8">
    <source>
        <dbReference type="SAM" id="SignalP"/>
    </source>
</evidence>
<keyword evidence="4 8" id="KW-0732">Signal</keyword>
<keyword evidence="6" id="KW-0564">Palmitate</keyword>
<accession>A0A497Z4U9</accession>
<comment type="caution">
    <text evidence="9">The sequence shown here is derived from an EMBL/GenBank/DDBJ whole genome shotgun (WGS) entry which is preliminary data.</text>
</comment>
<evidence type="ECO:0000256" key="1">
    <source>
        <dbReference type="ARBA" id="ARBA00004418"/>
    </source>
</evidence>
<dbReference type="AlphaFoldDB" id="A0A497Z4U9"/>
<dbReference type="PANTHER" id="PTHR43649">
    <property type="entry name" value="ARABINOSE-BINDING PROTEIN-RELATED"/>
    <property type="match status" value="1"/>
</dbReference>
<sequence>MSIITRLTVASTALGMTAGVAFADCPVTSGSVRILANDFPALHAVVDNAEACVGEGAEFSKNHSTKHNEIQVAALTANPAEYTTKIVANSSIVPLLNDGLIRPLDDLVAKHGQNLQPNQLIRIDGKIMAIAFMANAQHLIVRQDILDQVGKEVPTSYEEVLDVAEAIRAAGIMEYPFAMLTKSDWNLGEEVVNMYLGHGGEFFKPGTAEVSINNEQGVATLNMLKSLMEYSNPDFLTYNTGAVTPLWESGELAMAVLWGSSVGGLIDDEGSTPEIVAATKPAGAMTVAGGATPASSLWWDGFTIASNISDEDAEATFIAMVNGISDDMVMANNDKAVWLMDSYTPGLAAEGVAAAASAGANPYPMLPYMGLLHSAFFQEVPDFLQGNESAEQTLADIEAAYTAAAKEQGFLK</sequence>
<evidence type="ECO:0000256" key="4">
    <source>
        <dbReference type="ARBA" id="ARBA00022729"/>
    </source>
</evidence>
<dbReference type="OrthoDB" id="7532544at2"/>
<dbReference type="STRING" id="981384.GCA_000192475_00783"/>
<comment type="subcellular location">
    <subcellularLocation>
        <location evidence="1">Periplasm</location>
    </subcellularLocation>
</comment>
<dbReference type="SUPFAM" id="SSF53850">
    <property type="entry name" value="Periplasmic binding protein-like II"/>
    <property type="match status" value="1"/>
</dbReference>
<dbReference type="Gene3D" id="3.40.190.10">
    <property type="entry name" value="Periplasmic binding protein-like II"/>
    <property type="match status" value="1"/>
</dbReference>
<reference evidence="9 10" key="1">
    <citation type="submission" date="2018-10" db="EMBL/GenBank/DDBJ databases">
        <title>Genomic Encyclopedia of Archaeal and Bacterial Type Strains, Phase II (KMG-II): from individual species to whole genera.</title>
        <authorList>
            <person name="Goeker M."/>
        </authorList>
    </citation>
    <scope>NUCLEOTIDE SEQUENCE [LARGE SCALE GENOMIC DNA]</scope>
    <source>
        <strain evidence="9 10">DSM 29317</strain>
    </source>
</reference>
<dbReference type="PANTHER" id="PTHR43649:SF33">
    <property type="entry name" value="POLYGALACTURONAN_RHAMNOGALACTURONAN-BINDING PROTEIN YTCQ"/>
    <property type="match status" value="1"/>
</dbReference>
<evidence type="ECO:0000256" key="6">
    <source>
        <dbReference type="ARBA" id="ARBA00023139"/>
    </source>
</evidence>
<keyword evidence="7" id="KW-0449">Lipoprotein</keyword>
<dbReference type="EMBL" id="RCCT01000004">
    <property type="protein sequence ID" value="RLK03479.1"/>
    <property type="molecule type" value="Genomic_DNA"/>
</dbReference>
<evidence type="ECO:0000256" key="5">
    <source>
        <dbReference type="ARBA" id="ARBA00023136"/>
    </source>
</evidence>
<keyword evidence="3" id="KW-1003">Cell membrane</keyword>
<dbReference type="Proteomes" id="UP000271700">
    <property type="component" value="Unassembled WGS sequence"/>
</dbReference>
<dbReference type="Pfam" id="PF01547">
    <property type="entry name" value="SBP_bac_1"/>
    <property type="match status" value="1"/>
</dbReference>
<keyword evidence="5" id="KW-0472">Membrane</keyword>